<evidence type="ECO:0000259" key="1">
    <source>
        <dbReference type="Pfam" id="PF24476"/>
    </source>
</evidence>
<organism evidence="2 3">
    <name type="scientific">Eutypa lata (strain UCR-EL1)</name>
    <name type="common">Grapevine dieback disease fungus</name>
    <name type="synonym">Eutypa armeniacae</name>
    <dbReference type="NCBI Taxonomy" id="1287681"/>
    <lineage>
        <taxon>Eukaryota</taxon>
        <taxon>Fungi</taxon>
        <taxon>Dikarya</taxon>
        <taxon>Ascomycota</taxon>
        <taxon>Pezizomycotina</taxon>
        <taxon>Sordariomycetes</taxon>
        <taxon>Xylariomycetidae</taxon>
        <taxon>Xylariales</taxon>
        <taxon>Diatrypaceae</taxon>
        <taxon>Eutypa</taxon>
    </lineage>
</organism>
<dbReference type="Proteomes" id="UP000012174">
    <property type="component" value="Unassembled WGS sequence"/>
</dbReference>
<dbReference type="InterPro" id="IPR056002">
    <property type="entry name" value="DUF7580"/>
</dbReference>
<feature type="domain" description="DUF7580" evidence="1">
    <location>
        <begin position="3"/>
        <end position="143"/>
    </location>
</feature>
<dbReference type="AlphaFoldDB" id="M7SXK1"/>
<dbReference type="Pfam" id="PF24476">
    <property type="entry name" value="DUF7580"/>
    <property type="match status" value="1"/>
</dbReference>
<gene>
    <name evidence="2" type="ORF">UCREL1_3714</name>
</gene>
<reference evidence="3" key="1">
    <citation type="journal article" date="2013" name="Genome Announc.">
        <title>Draft genome sequence of the grapevine dieback fungus Eutypa lata UCR-EL1.</title>
        <authorList>
            <person name="Blanco-Ulate B."/>
            <person name="Rolshausen P.E."/>
            <person name="Cantu D."/>
        </authorList>
    </citation>
    <scope>NUCLEOTIDE SEQUENCE [LARGE SCALE GENOMIC DNA]</scope>
    <source>
        <strain evidence="3">UCR-EL1</strain>
    </source>
</reference>
<sequence length="145" mass="16843">MVYFLLRRTGEEARQSVDFSRAFVSAAIDSPEPDAAARSRNTEPKVVLLELGILLLEIWHQTTLEARFGLNEAPTDYYLRLVRAVEWLEDSDNSPPYLYETAVSYCIRGMLGPEVRLMSWDTNELWNWVCKDIIEPLSNNCKQWR</sequence>
<evidence type="ECO:0000313" key="3">
    <source>
        <dbReference type="Proteomes" id="UP000012174"/>
    </source>
</evidence>
<evidence type="ECO:0000313" key="2">
    <source>
        <dbReference type="EMBL" id="EMR69268.1"/>
    </source>
</evidence>
<dbReference type="eggNOG" id="ENOG502S0SK">
    <property type="taxonomic scope" value="Eukaryota"/>
</dbReference>
<keyword evidence="3" id="KW-1185">Reference proteome</keyword>
<name>M7SXK1_EUTLA</name>
<accession>M7SXK1</accession>
<proteinExistence type="predicted"/>
<protein>
    <recommendedName>
        <fullName evidence="1">DUF7580 domain-containing protein</fullName>
    </recommendedName>
</protein>
<dbReference type="EMBL" id="KB706111">
    <property type="protein sequence ID" value="EMR69268.1"/>
    <property type="molecule type" value="Genomic_DNA"/>
</dbReference>
<dbReference type="HOGENOM" id="CLU_1786841_0_0_1"/>
<dbReference type="KEGG" id="ela:UCREL1_3714"/>
<dbReference type="OrthoDB" id="3565018at2759"/>